<evidence type="ECO:0000256" key="5">
    <source>
        <dbReference type="SAM" id="Coils"/>
    </source>
</evidence>
<dbReference type="InterPro" id="IPR040040">
    <property type="entry name" value="ATG11"/>
</dbReference>
<dbReference type="Pfam" id="PF10377">
    <property type="entry name" value="ATG11"/>
    <property type="match status" value="1"/>
</dbReference>
<feature type="compositionally biased region" description="Low complexity" evidence="6">
    <location>
        <begin position="1364"/>
        <end position="1376"/>
    </location>
</feature>
<proteinExistence type="predicted"/>
<gene>
    <name evidence="10" type="primary">LOC107217644</name>
</gene>
<dbReference type="GO" id="GO:0019901">
    <property type="term" value="F:protein kinase binding"/>
    <property type="evidence" value="ECO:0007669"/>
    <property type="project" value="UniProtKB-ARBA"/>
</dbReference>
<evidence type="ECO:0000256" key="4">
    <source>
        <dbReference type="ARBA" id="ARBA00023054"/>
    </source>
</evidence>
<reference evidence="10" key="1">
    <citation type="submission" date="2025-08" db="UniProtKB">
        <authorList>
            <consortium name="RefSeq"/>
        </authorList>
    </citation>
    <scope>IDENTIFICATION</scope>
    <source>
        <tissue evidence="10">Thorax and Abdomen</tissue>
    </source>
</reference>
<dbReference type="Pfam" id="PF04108">
    <property type="entry name" value="ATG17_like"/>
    <property type="match status" value="1"/>
</dbReference>
<evidence type="ECO:0000259" key="8">
    <source>
        <dbReference type="Pfam" id="PF10377"/>
    </source>
</evidence>
<dbReference type="KEGG" id="nlo:107217644"/>
<dbReference type="GO" id="GO:0000045">
    <property type="term" value="P:autophagosome assembly"/>
    <property type="evidence" value="ECO:0007669"/>
    <property type="project" value="InterPro"/>
</dbReference>
<dbReference type="GO" id="GO:0015031">
    <property type="term" value="P:protein transport"/>
    <property type="evidence" value="ECO:0007669"/>
    <property type="project" value="UniProtKB-KW"/>
</dbReference>
<feature type="compositionally biased region" description="Polar residues" evidence="6">
    <location>
        <begin position="225"/>
        <end position="236"/>
    </location>
</feature>
<evidence type="ECO:0000313" key="9">
    <source>
        <dbReference type="Proteomes" id="UP000829291"/>
    </source>
</evidence>
<dbReference type="GO" id="GO:0000422">
    <property type="term" value="P:autophagy of mitochondrion"/>
    <property type="evidence" value="ECO:0007669"/>
    <property type="project" value="TreeGrafter"/>
</dbReference>
<dbReference type="CDD" id="cd17060">
    <property type="entry name" value="Ubl_RB1CC1"/>
    <property type="match status" value="1"/>
</dbReference>
<dbReference type="GO" id="GO:0034727">
    <property type="term" value="P:piecemeal microautophagy of the nucleus"/>
    <property type="evidence" value="ECO:0007669"/>
    <property type="project" value="TreeGrafter"/>
</dbReference>
<feature type="compositionally biased region" description="Basic and acidic residues" evidence="6">
    <location>
        <begin position="630"/>
        <end position="645"/>
    </location>
</feature>
<dbReference type="GO" id="GO:0005764">
    <property type="term" value="C:lysosome"/>
    <property type="evidence" value="ECO:0007669"/>
    <property type="project" value="UniProtKB-SubCell"/>
</dbReference>
<feature type="coiled-coil region" evidence="5">
    <location>
        <begin position="724"/>
        <end position="836"/>
    </location>
</feature>
<dbReference type="RefSeq" id="XP_015510734.2">
    <property type="nucleotide sequence ID" value="XM_015655248.2"/>
</dbReference>
<dbReference type="PANTHER" id="PTHR13222">
    <property type="entry name" value="RB1-INDUCIBLE COILED-COIL"/>
    <property type="match status" value="1"/>
</dbReference>
<evidence type="ECO:0000256" key="6">
    <source>
        <dbReference type="SAM" id="MobiDB-lite"/>
    </source>
</evidence>
<name>A0A6J0B6S6_NEOLC</name>
<organism evidence="10">
    <name type="scientific">Neodiprion lecontei</name>
    <name type="common">Redheaded pine sawfly</name>
    <dbReference type="NCBI Taxonomy" id="441921"/>
    <lineage>
        <taxon>Eukaryota</taxon>
        <taxon>Metazoa</taxon>
        <taxon>Ecdysozoa</taxon>
        <taxon>Arthropoda</taxon>
        <taxon>Hexapoda</taxon>
        <taxon>Insecta</taxon>
        <taxon>Pterygota</taxon>
        <taxon>Neoptera</taxon>
        <taxon>Endopterygota</taxon>
        <taxon>Hymenoptera</taxon>
        <taxon>Tenthredinoidea</taxon>
        <taxon>Diprionidae</taxon>
        <taxon>Diprioninae</taxon>
        <taxon>Neodiprion</taxon>
    </lineage>
</organism>
<dbReference type="GO" id="GO:0061723">
    <property type="term" value="P:glycophagy"/>
    <property type="evidence" value="ECO:0007669"/>
    <property type="project" value="TreeGrafter"/>
</dbReference>
<dbReference type="GO" id="GO:0061709">
    <property type="term" value="P:reticulophagy"/>
    <property type="evidence" value="ECO:0007669"/>
    <property type="project" value="TreeGrafter"/>
</dbReference>
<accession>A0A6J0B6S6</accession>
<dbReference type="Proteomes" id="UP000829291">
    <property type="component" value="Chromosome 5"/>
</dbReference>
<dbReference type="GO" id="GO:0060090">
    <property type="term" value="F:molecular adaptor activity"/>
    <property type="evidence" value="ECO:0007669"/>
    <property type="project" value="TreeGrafter"/>
</dbReference>
<dbReference type="PANTHER" id="PTHR13222:SF1">
    <property type="entry name" value="RB1-INDUCIBLE COILED-COIL PROTEIN 1"/>
    <property type="match status" value="1"/>
</dbReference>
<keyword evidence="2" id="KW-0653">Protein transport</keyword>
<feature type="region of interest" description="Disordered" evidence="6">
    <location>
        <begin position="1205"/>
        <end position="1230"/>
    </location>
</feature>
<keyword evidence="1" id="KW-0813">Transport</keyword>
<feature type="region of interest" description="Disordered" evidence="6">
    <location>
        <begin position="556"/>
        <end position="645"/>
    </location>
</feature>
<dbReference type="GeneID" id="107217644"/>
<dbReference type="GO" id="GO:1990316">
    <property type="term" value="C:Atg1/ULK1 kinase complex"/>
    <property type="evidence" value="ECO:0007669"/>
    <property type="project" value="TreeGrafter"/>
</dbReference>
<keyword evidence="4 5" id="KW-0175">Coiled coil</keyword>
<dbReference type="InterPro" id="IPR045326">
    <property type="entry name" value="ATG17-like_dom"/>
</dbReference>
<protein>
    <submittedName>
        <fullName evidence="10">RB1-inducible coiled-coil protein 1 isoform X3</fullName>
    </submittedName>
</protein>
<feature type="compositionally biased region" description="Basic and acidic residues" evidence="6">
    <location>
        <begin position="560"/>
        <end position="577"/>
    </location>
</feature>
<dbReference type="GO" id="GO:0005829">
    <property type="term" value="C:cytosol"/>
    <property type="evidence" value="ECO:0007669"/>
    <property type="project" value="UniProtKB-SubCell"/>
</dbReference>
<sequence length="1376" mass="155974">MLYVFHVDTGTTVTFDMKLALESVAQLKEAIERVCGVATEQQVLLVSGGESLEPNARVCTYSAGTDTNPIYLFSKASIESQQPPVPSIEYGSDVDLQGQIEASLVMPATYQTVVARAQLGQQCWTLARNQTSVCEKLVHDQHLQQQGWAAVVANLEDITQMFQSRADLLQQSFTHYLTERQQYIELLNNFSEDLGMLSKIPILPALRAHAEGFLSPEDQDDAELGSNSSTTRAEPSNDTERGDQALSLLKWISAKDNQSSLEQVAEQCSRGLATFDERVMESLKSEVSSAVEAANKQDLKEIKGLGERLYGLEQLMFEAKKLVQEQGDLAQAFLQNQNRASNLGDASILPDLCASHKRQLQVMLQNHNHLRDIRRRCTKAKEELSVNLYHRLKWIMYVENKMMEVDGKLIMYHESLKRLRRHLDVLQQINLAPEMYMTAVAEVVRRRTFSQSFLVWASNLACQLLTVHSEEIARRRDFLGKFEGHFLNTLFPGLEDTPPDFATQAPSVFDSALPKLTSHDMESLRKTLPDLALAVSTPDLNSITQFFLSKSLTEGSSIEGSKDKENEQDLANPDDKNSSPLRAPLLGDRGGGFESETDTEEFEKIGQQGQTITELKQGGVNLESFDGDTASDKEKRSEENLGNTREEVERLQSILRCMKSVAGEALLALRQELAIIRERMLIGNSGLTELTEDVRKALEIHSGECERTLQEREQELTVDHELEMADLRKLMQSREDDIRSLEQTIVEKESELSEHERLLAALRQKMDADQTEFRQFQSRILMMEEAIERANMEKDIALKESQQVSKAEIDALNASLAESQERVGQLEERLNAIGAEHEEAIKAATEKYQKVYKTELENIRSRFKLMAASTMERSPSDSSLEKIERPEMIELVNHEAIVAKLREDMKTERTTAIRGAIEKERSECAAKLDHELRLARQRNDAERQVWFNEAMRRVIEEKERQLETHRSREAMLSEECERFKVTIRRLTESETMIRQTLTETVESLEADKVRLEANMEADRNELKDREDKLKELESERDKLRAELNDERLKMSEGGGCLEEAVKMLEAKNERLETINAGADSRLQKLEAEKDKLKAELEIHRKIDDIEVSESKKVRLESEPDLQELIRRLELVEGENKRLKSEMRILREGRSILESKVEALKSDNVALKMELVEERSRRRNCTGEAMTASAAPDPREKDMCASVAVLPESSSRDAATSPEPSRRKSSVHVDNKLTRSTRNLIQQSKISICTCNPGDIVLVLWEPAYSSYTVLQETDAIYLVHSDSIVLLDLKLNPDGTPKKNHTVAEVVKKEWCLAKKANNRYKVEEGKTFYRVKLKPQQKETGSTYTGSRVSSSCQTSEALMKGSPSSSHQHQPSSH</sequence>
<feature type="coiled-coil region" evidence="5">
    <location>
        <begin position="948"/>
        <end position="1176"/>
    </location>
</feature>
<feature type="compositionally biased region" description="Polar residues" evidence="6">
    <location>
        <begin position="1339"/>
        <end position="1358"/>
    </location>
</feature>
<dbReference type="OrthoDB" id="447953at2759"/>
<dbReference type="GO" id="GO:0034517">
    <property type="term" value="P:ribophagy"/>
    <property type="evidence" value="ECO:0007669"/>
    <property type="project" value="TreeGrafter"/>
</dbReference>
<feature type="region of interest" description="Disordered" evidence="6">
    <location>
        <begin position="1337"/>
        <end position="1376"/>
    </location>
</feature>
<dbReference type="GO" id="GO:0034045">
    <property type="term" value="C:phagophore assembly site membrane"/>
    <property type="evidence" value="ECO:0007669"/>
    <property type="project" value="TreeGrafter"/>
</dbReference>
<evidence type="ECO:0000256" key="2">
    <source>
        <dbReference type="ARBA" id="ARBA00022927"/>
    </source>
</evidence>
<feature type="domain" description="Autophagy protein ATG17-like" evidence="7">
    <location>
        <begin position="124"/>
        <end position="487"/>
    </location>
</feature>
<feature type="region of interest" description="Disordered" evidence="6">
    <location>
        <begin position="216"/>
        <end position="241"/>
    </location>
</feature>
<dbReference type="GO" id="GO:0031090">
    <property type="term" value="C:organelle membrane"/>
    <property type="evidence" value="ECO:0007669"/>
    <property type="project" value="UniProtKB-ARBA"/>
</dbReference>
<dbReference type="Gene3D" id="3.10.20.90">
    <property type="entry name" value="Phosphatidylinositol 3-kinase Catalytic Subunit, Chain A, domain 1"/>
    <property type="match status" value="1"/>
</dbReference>
<dbReference type="GO" id="GO:0008285">
    <property type="term" value="P:negative regulation of cell population proliferation"/>
    <property type="evidence" value="ECO:0007669"/>
    <property type="project" value="UniProtKB-ARBA"/>
</dbReference>
<evidence type="ECO:0000256" key="3">
    <source>
        <dbReference type="ARBA" id="ARBA00023006"/>
    </source>
</evidence>
<dbReference type="GO" id="GO:0005634">
    <property type="term" value="C:nucleus"/>
    <property type="evidence" value="ECO:0007669"/>
    <property type="project" value="UniProtKB-SubCell"/>
</dbReference>
<evidence type="ECO:0000313" key="10">
    <source>
        <dbReference type="RefSeq" id="XP_015510734.2"/>
    </source>
</evidence>
<evidence type="ECO:0000259" key="7">
    <source>
        <dbReference type="Pfam" id="PF04108"/>
    </source>
</evidence>
<keyword evidence="3" id="KW-0072">Autophagy</keyword>
<evidence type="ECO:0000256" key="1">
    <source>
        <dbReference type="ARBA" id="ARBA00022448"/>
    </source>
</evidence>
<feature type="domain" description="Autophagy-related protein 11 C-terminal" evidence="8">
    <location>
        <begin position="1230"/>
        <end position="1335"/>
    </location>
</feature>
<dbReference type="InterPro" id="IPR019460">
    <property type="entry name" value="Atg11_C"/>
</dbReference>
<keyword evidence="9" id="KW-1185">Reference proteome</keyword>